<dbReference type="Proteomes" id="UP000217696">
    <property type="component" value="Chromosome"/>
</dbReference>
<evidence type="ECO:0000256" key="1">
    <source>
        <dbReference type="ARBA" id="ARBA00004651"/>
    </source>
</evidence>
<dbReference type="PIRSF" id="PIRSF500217">
    <property type="entry name" value="AlgI"/>
    <property type="match status" value="1"/>
</dbReference>
<evidence type="ECO:0000313" key="8">
    <source>
        <dbReference type="EMBL" id="BAU29108.1"/>
    </source>
</evidence>
<reference evidence="8 9" key="1">
    <citation type="submission" date="2015-12" db="EMBL/GenBank/DDBJ databases">
        <title>Genome sequence of Aneurinibacillus soli.</title>
        <authorList>
            <person name="Lee J.S."/>
            <person name="Lee K.C."/>
            <person name="Kim K.K."/>
            <person name="Lee B.W."/>
        </authorList>
    </citation>
    <scope>NUCLEOTIDE SEQUENCE [LARGE SCALE GENOMIC DNA]</scope>
    <source>
        <strain evidence="8 9">CB4</strain>
    </source>
</reference>
<keyword evidence="9" id="KW-1185">Reference proteome</keyword>
<dbReference type="KEGG" id="asoc:CB4_03286"/>
<keyword evidence="7 8" id="KW-0808">Transferase</keyword>
<keyword evidence="6 7" id="KW-0472">Membrane</keyword>
<dbReference type="GO" id="GO:0016746">
    <property type="term" value="F:acyltransferase activity"/>
    <property type="evidence" value="ECO:0007669"/>
    <property type="project" value="UniProtKB-KW"/>
</dbReference>
<dbReference type="InterPro" id="IPR004299">
    <property type="entry name" value="MBOAT_fam"/>
</dbReference>
<evidence type="ECO:0000256" key="4">
    <source>
        <dbReference type="ARBA" id="ARBA00022692"/>
    </source>
</evidence>
<protein>
    <submittedName>
        <fullName evidence="8">Peptidoglycan O-acetyltransferase</fullName>
        <ecNumber evidence="8">2.3.1.-</ecNumber>
    </submittedName>
</protein>
<dbReference type="AlphaFoldDB" id="A0A0U4NK63"/>
<keyword evidence="3 7" id="KW-1003">Cell membrane</keyword>
<dbReference type="Pfam" id="PF03062">
    <property type="entry name" value="MBOAT"/>
    <property type="match status" value="1"/>
</dbReference>
<comment type="subcellular location">
    <subcellularLocation>
        <location evidence="1">Cell membrane</location>
        <topology evidence="1">Multi-pass membrane protein</topology>
    </subcellularLocation>
</comment>
<evidence type="ECO:0000256" key="7">
    <source>
        <dbReference type="PIRNR" id="PIRNR016636"/>
    </source>
</evidence>
<evidence type="ECO:0000256" key="2">
    <source>
        <dbReference type="ARBA" id="ARBA00010323"/>
    </source>
</evidence>
<organism evidence="8 9">
    <name type="scientific">Aneurinibacillus soli</name>
    <dbReference type="NCBI Taxonomy" id="1500254"/>
    <lineage>
        <taxon>Bacteria</taxon>
        <taxon>Bacillati</taxon>
        <taxon>Bacillota</taxon>
        <taxon>Bacilli</taxon>
        <taxon>Bacillales</taxon>
        <taxon>Paenibacillaceae</taxon>
        <taxon>Aneurinibacillus group</taxon>
        <taxon>Aneurinibacillus</taxon>
    </lineage>
</organism>
<keyword evidence="7 8" id="KW-0012">Acyltransferase</keyword>
<evidence type="ECO:0000256" key="5">
    <source>
        <dbReference type="ARBA" id="ARBA00022989"/>
    </source>
</evidence>
<keyword evidence="5" id="KW-1133">Transmembrane helix</keyword>
<accession>A0A0U4NK63</accession>
<dbReference type="PANTHER" id="PTHR13285:SF18">
    <property type="entry name" value="PROTEIN-CYSTEINE N-PALMITOYLTRANSFERASE RASP"/>
    <property type="match status" value="1"/>
</dbReference>
<keyword evidence="4" id="KW-0812">Transmembrane</keyword>
<sequence length="420" mass="49327">MFLMLFSILMNYVYGIYIEKYFEQTRKKKAILFIAIVSNTALLGYYKYINFFVDLVNQLFHTAYHVKSVPLPIGISFYTFHAMSYVVDVYRSRNSQKNLFNLALYITLFPQLVAGPIIRYHIIEHQLRERKLRLDQFADGIRVFIIGLAKKVLIANQMGIIADKIFTQPTDNMSTLLAWVGILAYTLQIYFDFSGYSQMAIGLGKMFGFEFPINFNFPYISRSVSEFWRRWHMTLGQWFRDYVYIPLGGGRVATWKVYRNLFIVWMLTGFWHGASWTFIAWGLYYGILISLEKAGLEKILAKCWMPVQHLYVLMIVMIGWVFFRADNFPYAASYIQAMFGLRSGPLVDEQGLFYIIQYSPYFIAAIIGSMPFFDWIKAKLVSYKGAVYGVVSYVFYFGLFFETIFYLVTSTYNPFIYFRF</sequence>
<dbReference type="InterPro" id="IPR028362">
    <property type="entry name" value="AlgI"/>
</dbReference>
<dbReference type="PANTHER" id="PTHR13285">
    <property type="entry name" value="ACYLTRANSFERASE"/>
    <property type="match status" value="1"/>
</dbReference>
<dbReference type="GO" id="GO:0005886">
    <property type="term" value="C:plasma membrane"/>
    <property type="evidence" value="ECO:0007669"/>
    <property type="project" value="UniProtKB-SubCell"/>
</dbReference>
<evidence type="ECO:0000256" key="3">
    <source>
        <dbReference type="ARBA" id="ARBA00022475"/>
    </source>
</evidence>
<dbReference type="PIRSF" id="PIRSF016636">
    <property type="entry name" value="AlgI_DltB"/>
    <property type="match status" value="1"/>
</dbReference>
<dbReference type="EMBL" id="AP017312">
    <property type="protein sequence ID" value="BAU29108.1"/>
    <property type="molecule type" value="Genomic_DNA"/>
</dbReference>
<comment type="similarity">
    <text evidence="2 7">Belongs to the membrane-bound acyltransferase family.</text>
</comment>
<dbReference type="EC" id="2.3.1.-" evidence="8"/>
<evidence type="ECO:0000256" key="6">
    <source>
        <dbReference type="ARBA" id="ARBA00023136"/>
    </source>
</evidence>
<dbReference type="GO" id="GO:0042121">
    <property type="term" value="P:alginic acid biosynthetic process"/>
    <property type="evidence" value="ECO:0007669"/>
    <property type="project" value="InterPro"/>
</dbReference>
<dbReference type="InterPro" id="IPR051085">
    <property type="entry name" value="MB_O-acyltransferase"/>
</dbReference>
<dbReference type="InterPro" id="IPR024194">
    <property type="entry name" value="Ac/AlaTfrase_AlgI/DltB"/>
</dbReference>
<evidence type="ECO:0000313" key="9">
    <source>
        <dbReference type="Proteomes" id="UP000217696"/>
    </source>
</evidence>
<gene>
    <name evidence="8" type="primary">patA_5</name>
    <name evidence="8" type="ORF">CB4_03286</name>
</gene>
<proteinExistence type="inferred from homology"/>
<name>A0A0U4NK63_9BACL</name>